<organism evidence="2">
    <name type="scientific">Micrurus lemniscatus lemniscatus</name>
    <dbReference type="NCBI Taxonomy" id="129467"/>
    <lineage>
        <taxon>Eukaryota</taxon>
        <taxon>Metazoa</taxon>
        <taxon>Chordata</taxon>
        <taxon>Craniata</taxon>
        <taxon>Vertebrata</taxon>
        <taxon>Euteleostomi</taxon>
        <taxon>Lepidosauria</taxon>
        <taxon>Squamata</taxon>
        <taxon>Bifurcata</taxon>
        <taxon>Unidentata</taxon>
        <taxon>Episquamata</taxon>
        <taxon>Toxicofera</taxon>
        <taxon>Serpentes</taxon>
        <taxon>Colubroidea</taxon>
        <taxon>Elapidae</taxon>
        <taxon>Elapinae</taxon>
        <taxon>Micrurus</taxon>
    </lineage>
</organism>
<reference evidence="2" key="1">
    <citation type="submission" date="2017-07" db="EMBL/GenBank/DDBJ databases">
        <authorList>
            <person name="Mikheyev A."/>
            <person name="Grau M."/>
        </authorList>
    </citation>
    <scope>NUCLEOTIDE SEQUENCE</scope>
    <source>
        <tissue evidence="2">Venom_gland</tissue>
    </source>
</reference>
<reference evidence="2" key="2">
    <citation type="submission" date="2017-11" db="EMBL/GenBank/DDBJ databases">
        <title>Coralsnake Venomics: Analyses of Venom Gland Transcriptomes and Proteomes of Six Brazilian Taxa.</title>
        <authorList>
            <person name="Aird S.D."/>
            <person name="Jorge da Silva N."/>
            <person name="Qiu L."/>
            <person name="Villar-Briones A."/>
            <person name="Aparecida-Saddi V."/>
            <person name="Campos-Telles M.P."/>
            <person name="Grau M."/>
            <person name="Mikheyev A.S."/>
        </authorList>
    </citation>
    <scope>NUCLEOTIDE SEQUENCE</scope>
    <source>
        <tissue evidence="2">Venom_gland</tissue>
    </source>
</reference>
<dbReference type="AlphaFoldDB" id="A0A2D4JJ85"/>
<name>A0A2D4JJ85_MICLE</name>
<feature type="region of interest" description="Disordered" evidence="1">
    <location>
        <begin position="1"/>
        <end position="59"/>
    </location>
</feature>
<protein>
    <submittedName>
        <fullName evidence="2">Uncharacterized protein</fullName>
    </submittedName>
</protein>
<evidence type="ECO:0000313" key="2">
    <source>
        <dbReference type="EMBL" id="LAA96579.1"/>
    </source>
</evidence>
<feature type="region of interest" description="Disordered" evidence="1">
    <location>
        <begin position="73"/>
        <end position="104"/>
    </location>
</feature>
<evidence type="ECO:0000256" key="1">
    <source>
        <dbReference type="SAM" id="MobiDB-lite"/>
    </source>
</evidence>
<dbReference type="EMBL" id="IACK01201584">
    <property type="protein sequence ID" value="LAA96579.1"/>
    <property type="molecule type" value="Transcribed_RNA"/>
</dbReference>
<sequence>MDQLRNHWSTPAGPVQREAETPDTEWGNAEDSEQPTPDQRSLVDKSPEEDATPTAEDHLLHLTRCQHLEAFLEQPRSPGEEKQHCPRLQTPARQQVTTLRHLLN</sequence>
<accession>A0A2D4JJ85</accession>
<proteinExistence type="predicted"/>